<dbReference type="AlphaFoldDB" id="A0AA46TKD3"/>
<keyword evidence="2" id="KW-1185">Reference proteome</keyword>
<proteinExistence type="predicted"/>
<reference evidence="1" key="1">
    <citation type="submission" date="2022-01" db="EMBL/GenBank/DDBJ databases">
        <title>Nocardioidaceae gen. sp. A5X3R13.</title>
        <authorList>
            <person name="Lopez Marin M.A."/>
            <person name="Uhlik O."/>
        </authorList>
    </citation>
    <scope>NUCLEOTIDE SEQUENCE</scope>
    <source>
        <strain evidence="1">A5X3R13</strain>
    </source>
</reference>
<organism evidence="1 2">
    <name type="scientific">Solicola gregarius</name>
    <dbReference type="NCBI Taxonomy" id="2908642"/>
    <lineage>
        <taxon>Bacteria</taxon>
        <taxon>Bacillati</taxon>
        <taxon>Actinomycetota</taxon>
        <taxon>Actinomycetes</taxon>
        <taxon>Propionibacteriales</taxon>
        <taxon>Nocardioidaceae</taxon>
        <taxon>Solicola</taxon>
    </lineage>
</organism>
<evidence type="ECO:0000313" key="2">
    <source>
        <dbReference type="Proteomes" id="UP001164390"/>
    </source>
</evidence>
<dbReference type="PANTHER" id="PTHR42110:SF1">
    <property type="entry name" value="L-ASPARAGINASE, PUTATIVE (AFU_ORTHOLOGUE AFUA_3G11890)-RELATED"/>
    <property type="match status" value="1"/>
</dbReference>
<dbReference type="InterPro" id="IPR010349">
    <property type="entry name" value="Asparaginase_II"/>
</dbReference>
<dbReference type="EMBL" id="CP094970">
    <property type="protein sequence ID" value="UYM06880.1"/>
    <property type="molecule type" value="Genomic_DNA"/>
</dbReference>
<evidence type="ECO:0000313" key="1">
    <source>
        <dbReference type="EMBL" id="UYM06880.1"/>
    </source>
</evidence>
<dbReference type="Proteomes" id="UP001164390">
    <property type="component" value="Chromosome"/>
</dbReference>
<dbReference type="KEGG" id="sgrg:L0C25_07340"/>
<dbReference type="RefSeq" id="WP_271635807.1">
    <property type="nucleotide sequence ID" value="NZ_CP094970.1"/>
</dbReference>
<gene>
    <name evidence="1" type="ORF">L0C25_07340</name>
</gene>
<sequence>MSSHTVVAEIVRSGFVEGHHRGSAVRIAPDGTVAWAVGDVTSQIYPRSCNKPIQAAAMVRAGLPLRGKLLALAAASHSGERFHIDGVRQILDGVGLDERALQTPPDYPRDEAARLGYVRSGHERSSIAMECSGKHSAMLATCVTNGWATDTYLAPDHPLQVAIAELFAELTGEPIESTGVDGCGAPLLSTSLTGLARAFARLVRGAPGSPGAAVSEAIVESPEYTSGTRRDELRLLRAFPGAIGKSGAEACYAVALPDGTAFACKIEDGGDRARPIVLAEAMRIAGYESPVLDELATHTLLGGGEPVGEVRPTLR</sequence>
<name>A0AA46TKD3_9ACTN</name>
<protein>
    <submittedName>
        <fullName evidence="1">Asparaginase</fullName>
    </submittedName>
</protein>
<dbReference type="Pfam" id="PF06089">
    <property type="entry name" value="Asparaginase_II"/>
    <property type="match status" value="1"/>
</dbReference>
<dbReference type="PANTHER" id="PTHR42110">
    <property type="entry name" value="L-ASPARAGINASE, PUTATIVE (AFU_ORTHOLOGUE AFUA_3G11890)-RELATED"/>
    <property type="match status" value="1"/>
</dbReference>
<accession>A0AA46TKD3</accession>